<dbReference type="GO" id="GO:0009094">
    <property type="term" value="P:L-phenylalanine biosynthetic process"/>
    <property type="evidence" value="ECO:0007669"/>
    <property type="project" value="UniProtKB-UniPathway"/>
</dbReference>
<dbReference type="CDD" id="cd04905">
    <property type="entry name" value="ACT_CM-PDT"/>
    <property type="match status" value="1"/>
</dbReference>
<evidence type="ECO:0000256" key="4">
    <source>
        <dbReference type="ARBA" id="ARBA00022605"/>
    </source>
</evidence>
<keyword evidence="14" id="KW-1185">Reference proteome</keyword>
<comment type="pathway">
    <text evidence="1 10">Amino-acid biosynthesis; L-phenylalanine biosynthesis; phenylpyruvate from prephenate: step 1/1.</text>
</comment>
<dbReference type="UniPathway" id="UPA00121">
    <property type="reaction ID" value="UER00345"/>
</dbReference>
<dbReference type="NCBIfam" id="NF008865">
    <property type="entry name" value="PRK11898.1"/>
    <property type="match status" value="1"/>
</dbReference>
<dbReference type="EMBL" id="PVUE01000003">
    <property type="protein sequence ID" value="PRZ42960.1"/>
    <property type="molecule type" value="Genomic_DNA"/>
</dbReference>
<dbReference type="GO" id="GO:0005737">
    <property type="term" value="C:cytoplasm"/>
    <property type="evidence" value="ECO:0007669"/>
    <property type="project" value="TreeGrafter"/>
</dbReference>
<dbReference type="AlphaFoldDB" id="A0A2T1A2X7"/>
<dbReference type="PANTHER" id="PTHR21022:SF19">
    <property type="entry name" value="PREPHENATE DEHYDRATASE-RELATED"/>
    <property type="match status" value="1"/>
</dbReference>
<dbReference type="SUPFAM" id="SSF55021">
    <property type="entry name" value="ACT-like"/>
    <property type="match status" value="1"/>
</dbReference>
<sequence length="308" mass="32974">MSDRYAYLGPAGTFTQQGLLSLPDLPPDAQFVPCSGVPAVCAAVRAGDADFGLIPMENSVEGPVPTTTDELVLGEPLLVVREVFVNVTFVLCARPGTTMQDVRTVSTHPHGHAQVRGWLDTHLPAAQYVAAPSTSEAAGMVAAGQYDAAVCAEIAAQNHSLEVLAAGIEDSAGAVTRFALVSLPAALPEPTGNDRTTFVVHIAQERHGALNGVLTELAARSINLTRIESRPWRERIGEYHFILECEGHVADPRVGEALASLRRICADVRFIGSYPRADRQNEDLPHFATDKAFHAAQGWLAKIRKGEV</sequence>
<dbReference type="CDD" id="cd13632">
    <property type="entry name" value="PBP2_Aa-PDT_like"/>
    <property type="match status" value="1"/>
</dbReference>
<dbReference type="PIRSF" id="PIRSF001500">
    <property type="entry name" value="Chor_mut_pdt_Ppr"/>
    <property type="match status" value="1"/>
</dbReference>
<evidence type="ECO:0000256" key="6">
    <source>
        <dbReference type="ARBA" id="ARBA00023222"/>
    </source>
</evidence>
<reference evidence="13 14" key="1">
    <citation type="submission" date="2018-03" db="EMBL/GenBank/DDBJ databases">
        <title>Genomic Encyclopedia of Archaeal and Bacterial Type Strains, Phase II (KMG-II): from individual species to whole genera.</title>
        <authorList>
            <person name="Goeker M."/>
        </authorList>
    </citation>
    <scope>NUCLEOTIDE SEQUENCE [LARGE SCALE GENOMIC DNA]</scope>
    <source>
        <strain evidence="13 14">DSM 100065</strain>
    </source>
</reference>
<evidence type="ECO:0000313" key="14">
    <source>
        <dbReference type="Proteomes" id="UP000237752"/>
    </source>
</evidence>
<comment type="caution">
    <text evidence="13">The sequence shown here is derived from an EMBL/GenBank/DDBJ whole genome shotgun (WGS) entry which is preliminary data.</text>
</comment>
<dbReference type="PROSITE" id="PS51671">
    <property type="entry name" value="ACT"/>
    <property type="match status" value="1"/>
</dbReference>
<keyword evidence="7 10" id="KW-0456">Lyase</keyword>
<evidence type="ECO:0000313" key="13">
    <source>
        <dbReference type="EMBL" id="PRZ42960.1"/>
    </source>
</evidence>
<evidence type="ECO:0000259" key="12">
    <source>
        <dbReference type="PROSITE" id="PS51671"/>
    </source>
</evidence>
<evidence type="ECO:0000256" key="7">
    <source>
        <dbReference type="ARBA" id="ARBA00023239"/>
    </source>
</evidence>
<dbReference type="Pfam" id="PF00800">
    <property type="entry name" value="PDT"/>
    <property type="match status" value="1"/>
</dbReference>
<evidence type="ECO:0000256" key="2">
    <source>
        <dbReference type="ARBA" id="ARBA00013147"/>
    </source>
</evidence>
<dbReference type="InterPro" id="IPR008242">
    <property type="entry name" value="Chor_mutase/pphenate_deHydtase"/>
</dbReference>
<dbReference type="Gene3D" id="3.40.190.10">
    <property type="entry name" value="Periplasmic binding protein-like II"/>
    <property type="match status" value="2"/>
</dbReference>
<dbReference type="PROSITE" id="PS00858">
    <property type="entry name" value="PREPHENATE_DEHYDR_2"/>
    <property type="match status" value="1"/>
</dbReference>
<dbReference type="SUPFAM" id="SSF53850">
    <property type="entry name" value="Periplasmic binding protein-like II"/>
    <property type="match status" value="1"/>
</dbReference>
<feature type="domain" description="Prephenate dehydratase" evidence="11">
    <location>
        <begin position="4"/>
        <end position="183"/>
    </location>
</feature>
<organism evidence="13 14">
    <name type="scientific">Antricoccus suffuscus</name>
    <dbReference type="NCBI Taxonomy" id="1629062"/>
    <lineage>
        <taxon>Bacteria</taxon>
        <taxon>Bacillati</taxon>
        <taxon>Actinomycetota</taxon>
        <taxon>Actinomycetes</taxon>
        <taxon>Geodermatophilales</taxon>
        <taxon>Antricoccaceae</taxon>
        <taxon>Antricoccus</taxon>
    </lineage>
</organism>
<evidence type="ECO:0000256" key="5">
    <source>
        <dbReference type="ARBA" id="ARBA00023141"/>
    </source>
</evidence>
<dbReference type="PROSITE" id="PS51171">
    <property type="entry name" value="PREPHENATE_DEHYDR_3"/>
    <property type="match status" value="1"/>
</dbReference>
<protein>
    <recommendedName>
        <fullName evidence="3 10">Prephenate dehydratase</fullName>
        <shortName evidence="10">PDT</shortName>
        <ecNumber evidence="2 10">4.2.1.51</ecNumber>
    </recommendedName>
</protein>
<dbReference type="InterPro" id="IPR045865">
    <property type="entry name" value="ACT-like_dom_sf"/>
</dbReference>
<dbReference type="FunFam" id="3.30.70.260:FF:000012">
    <property type="entry name" value="Prephenate dehydratase"/>
    <property type="match status" value="1"/>
</dbReference>
<evidence type="ECO:0000256" key="9">
    <source>
        <dbReference type="PIRSR" id="PIRSR001500-2"/>
    </source>
</evidence>
<dbReference type="InterPro" id="IPR001086">
    <property type="entry name" value="Preph_deHydtase"/>
</dbReference>
<proteinExistence type="predicted"/>
<keyword evidence="5 10" id="KW-0057">Aromatic amino acid biosynthesis</keyword>
<dbReference type="InterPro" id="IPR002912">
    <property type="entry name" value="ACT_dom"/>
</dbReference>
<keyword evidence="4 10" id="KW-0028">Amino-acid biosynthesis</keyword>
<dbReference type="Gene3D" id="3.30.70.260">
    <property type="match status" value="1"/>
</dbReference>
<feature type="site" description="Essential for prephenate dehydratase activity" evidence="9">
    <location>
        <position position="176"/>
    </location>
</feature>
<comment type="catalytic activity">
    <reaction evidence="8 10">
        <text>prephenate + H(+) = 3-phenylpyruvate + CO2 + H2O</text>
        <dbReference type="Rhea" id="RHEA:21648"/>
        <dbReference type="ChEBI" id="CHEBI:15377"/>
        <dbReference type="ChEBI" id="CHEBI:15378"/>
        <dbReference type="ChEBI" id="CHEBI:16526"/>
        <dbReference type="ChEBI" id="CHEBI:18005"/>
        <dbReference type="ChEBI" id="CHEBI:29934"/>
        <dbReference type="EC" id="4.2.1.51"/>
    </reaction>
</comment>
<gene>
    <name evidence="10" type="primary">pheA</name>
    <name evidence="13" type="ORF">CLV47_10310</name>
</gene>
<keyword evidence="6 10" id="KW-0584">Phenylalanine biosynthesis</keyword>
<evidence type="ECO:0000256" key="8">
    <source>
        <dbReference type="ARBA" id="ARBA00047848"/>
    </source>
</evidence>
<dbReference type="GO" id="GO:0004664">
    <property type="term" value="F:prephenate dehydratase activity"/>
    <property type="evidence" value="ECO:0007669"/>
    <property type="project" value="UniProtKB-UniRule"/>
</dbReference>
<evidence type="ECO:0000259" key="11">
    <source>
        <dbReference type="PROSITE" id="PS51171"/>
    </source>
</evidence>
<dbReference type="OrthoDB" id="9802281at2"/>
<evidence type="ECO:0000256" key="1">
    <source>
        <dbReference type="ARBA" id="ARBA00004741"/>
    </source>
</evidence>
<dbReference type="Pfam" id="PF01842">
    <property type="entry name" value="ACT"/>
    <property type="match status" value="1"/>
</dbReference>
<evidence type="ECO:0000256" key="3">
    <source>
        <dbReference type="ARBA" id="ARBA00021872"/>
    </source>
</evidence>
<accession>A0A2T1A2X7</accession>
<dbReference type="EC" id="4.2.1.51" evidence="2 10"/>
<evidence type="ECO:0000256" key="10">
    <source>
        <dbReference type="RuleBase" id="RU361254"/>
    </source>
</evidence>
<feature type="domain" description="ACT" evidence="12">
    <location>
        <begin position="198"/>
        <end position="273"/>
    </location>
</feature>
<dbReference type="InterPro" id="IPR018528">
    <property type="entry name" value="Preph_deHydtase_CS"/>
</dbReference>
<dbReference type="Proteomes" id="UP000237752">
    <property type="component" value="Unassembled WGS sequence"/>
</dbReference>
<dbReference type="RefSeq" id="WP_106347957.1">
    <property type="nucleotide sequence ID" value="NZ_PVUE01000003.1"/>
</dbReference>
<dbReference type="PANTHER" id="PTHR21022">
    <property type="entry name" value="PREPHENATE DEHYDRATASE P PROTEIN"/>
    <property type="match status" value="1"/>
</dbReference>
<name>A0A2T1A2X7_9ACTN</name>